<evidence type="ECO:0000313" key="1">
    <source>
        <dbReference type="EMBL" id="GFH38899.1"/>
    </source>
</evidence>
<organism evidence="1 2">
    <name type="scientific">Streptomyces pacificus</name>
    <dbReference type="NCBI Taxonomy" id="2705029"/>
    <lineage>
        <taxon>Bacteria</taxon>
        <taxon>Bacillati</taxon>
        <taxon>Actinomycetota</taxon>
        <taxon>Actinomycetes</taxon>
        <taxon>Kitasatosporales</taxon>
        <taxon>Streptomycetaceae</taxon>
        <taxon>Streptomyces</taxon>
    </lineage>
</organism>
<protein>
    <submittedName>
        <fullName evidence="1">Uncharacterized protein</fullName>
    </submittedName>
</protein>
<dbReference type="RefSeq" id="WP_173266563.1">
    <property type="nucleotide sequence ID" value="NZ_BLLG01000021.1"/>
</dbReference>
<sequence>MNNAHTIHLPAIPDYVPRSALRTICEALGLPASDVRALDISLDSVMVALHARGETGHKLAAGDDAVVVTVSIPVR</sequence>
<accession>A0A6A0B0Y0</accession>
<keyword evidence="2" id="KW-1185">Reference proteome</keyword>
<name>A0A6A0B0Y0_9ACTN</name>
<comment type="caution">
    <text evidence="1">The sequence shown here is derived from an EMBL/GenBank/DDBJ whole genome shotgun (WGS) entry which is preliminary data.</text>
</comment>
<dbReference type="EMBL" id="BLLG01000021">
    <property type="protein sequence ID" value="GFH38899.1"/>
    <property type="molecule type" value="Genomic_DNA"/>
</dbReference>
<proteinExistence type="predicted"/>
<evidence type="ECO:0000313" key="2">
    <source>
        <dbReference type="Proteomes" id="UP000484988"/>
    </source>
</evidence>
<dbReference type="AlphaFoldDB" id="A0A6A0B0Y0"/>
<dbReference type="Proteomes" id="UP000484988">
    <property type="component" value="Unassembled WGS sequence"/>
</dbReference>
<gene>
    <name evidence="1" type="ORF">SCWH03_51620</name>
</gene>
<reference evidence="1 2" key="1">
    <citation type="submission" date="2020-02" db="EMBL/GenBank/DDBJ databases">
        <title>Whole Genome Shotgun Sequence of Streptomyces sp. strain CWH03.</title>
        <authorList>
            <person name="Dohra H."/>
            <person name="Kodani S."/>
            <person name="Yamamura H."/>
        </authorList>
    </citation>
    <scope>NUCLEOTIDE SEQUENCE [LARGE SCALE GENOMIC DNA]</scope>
    <source>
        <strain evidence="1 2">CWH03</strain>
    </source>
</reference>